<dbReference type="PANTHER" id="PTHR30325">
    <property type="entry name" value="MEMBRANE COMPONENT OF ABC TRANSPORTER"/>
    <property type="match status" value="1"/>
</dbReference>
<evidence type="ECO:0000259" key="7">
    <source>
        <dbReference type="PROSITE" id="PS50928"/>
    </source>
</evidence>
<dbReference type="InterPro" id="IPR025966">
    <property type="entry name" value="OppC_N"/>
</dbReference>
<comment type="subcellular location">
    <subcellularLocation>
        <location evidence="1 5">Cell membrane</location>
        <topology evidence="1 5">Multi-pass membrane protein</topology>
    </subcellularLocation>
</comment>
<dbReference type="Pfam" id="PF12911">
    <property type="entry name" value="OppC_N"/>
    <property type="match status" value="1"/>
</dbReference>
<keyword evidence="9" id="KW-1185">Reference proteome</keyword>
<feature type="transmembrane region" description="Helical" evidence="5">
    <location>
        <begin position="351"/>
        <end position="376"/>
    </location>
</feature>
<dbReference type="Gene3D" id="1.10.3720.10">
    <property type="entry name" value="MetI-like"/>
    <property type="match status" value="1"/>
</dbReference>
<dbReference type="InterPro" id="IPR000515">
    <property type="entry name" value="MetI-like"/>
</dbReference>
<evidence type="ECO:0000256" key="5">
    <source>
        <dbReference type="RuleBase" id="RU363032"/>
    </source>
</evidence>
<name>A0ABY6XQI7_9BURK</name>
<feature type="transmembrane region" description="Helical" evidence="5">
    <location>
        <begin position="234"/>
        <end position="263"/>
    </location>
</feature>
<dbReference type="InterPro" id="IPR035906">
    <property type="entry name" value="MetI-like_sf"/>
</dbReference>
<evidence type="ECO:0000256" key="4">
    <source>
        <dbReference type="ARBA" id="ARBA00023136"/>
    </source>
</evidence>
<keyword evidence="5" id="KW-0813">Transport</keyword>
<feature type="transmembrane region" description="Helical" evidence="5">
    <location>
        <begin position="64"/>
        <end position="86"/>
    </location>
</feature>
<feature type="domain" description="ABC transmembrane type-1" evidence="7">
    <location>
        <begin position="185"/>
        <end position="373"/>
    </location>
</feature>
<dbReference type="RefSeq" id="WP_174957176.1">
    <property type="nucleotide sequence ID" value="NZ_CABVQG010000008.1"/>
</dbReference>
<gene>
    <name evidence="8" type="ORF">BLA17378_02649</name>
</gene>
<comment type="caution">
    <text evidence="8">The sequence shown here is derived from an EMBL/GenBank/DDBJ whole genome shotgun (WGS) entry which is preliminary data.</text>
</comment>
<feature type="transmembrane region" description="Helical" evidence="5">
    <location>
        <begin position="189"/>
        <end position="214"/>
    </location>
</feature>
<feature type="region of interest" description="Disordered" evidence="6">
    <location>
        <begin position="387"/>
        <end position="410"/>
    </location>
</feature>
<evidence type="ECO:0000313" key="8">
    <source>
        <dbReference type="EMBL" id="VWC63611.1"/>
    </source>
</evidence>
<dbReference type="EMBL" id="CABVQG010000008">
    <property type="protein sequence ID" value="VWC63611.1"/>
    <property type="molecule type" value="Genomic_DNA"/>
</dbReference>
<organism evidence="8 9">
    <name type="scientific">Burkholderia aenigmatica</name>
    <dbReference type="NCBI Taxonomy" id="2015348"/>
    <lineage>
        <taxon>Bacteria</taxon>
        <taxon>Pseudomonadati</taxon>
        <taxon>Pseudomonadota</taxon>
        <taxon>Betaproteobacteria</taxon>
        <taxon>Burkholderiales</taxon>
        <taxon>Burkholderiaceae</taxon>
        <taxon>Burkholderia</taxon>
        <taxon>Burkholderia cepacia complex</taxon>
    </lineage>
</organism>
<evidence type="ECO:0000256" key="3">
    <source>
        <dbReference type="ARBA" id="ARBA00022989"/>
    </source>
</evidence>
<evidence type="ECO:0000313" key="9">
    <source>
        <dbReference type="Proteomes" id="UP000494120"/>
    </source>
</evidence>
<protein>
    <submittedName>
        <fullName evidence="8">Binding-protein-dependent transport system inner membrane protein</fullName>
    </submittedName>
</protein>
<keyword evidence="2 5" id="KW-0812">Transmembrane</keyword>
<dbReference type="Proteomes" id="UP000494120">
    <property type="component" value="Unassembled WGS sequence"/>
</dbReference>
<dbReference type="CDD" id="cd06261">
    <property type="entry name" value="TM_PBP2"/>
    <property type="match status" value="1"/>
</dbReference>
<proteinExistence type="inferred from homology"/>
<dbReference type="PANTHER" id="PTHR30325:SF0">
    <property type="entry name" value="INNER MEMBRANE ABC TRANSPORTER PERMEASE PROTEIN YEJE"/>
    <property type="match status" value="1"/>
</dbReference>
<accession>A0ABY6XQI7</accession>
<keyword evidence="4 5" id="KW-0472">Membrane</keyword>
<evidence type="ECO:0000256" key="6">
    <source>
        <dbReference type="SAM" id="MobiDB-lite"/>
    </source>
</evidence>
<reference evidence="8 9" key="1">
    <citation type="submission" date="2019-09" db="EMBL/GenBank/DDBJ databases">
        <authorList>
            <person name="Depoorter E."/>
        </authorList>
    </citation>
    <scope>NUCLEOTIDE SEQUENCE [LARGE SCALE GENOMIC DNA]</scope>
    <source>
        <strain evidence="8 9">R-17378</strain>
    </source>
</reference>
<evidence type="ECO:0000256" key="1">
    <source>
        <dbReference type="ARBA" id="ARBA00004651"/>
    </source>
</evidence>
<feature type="compositionally biased region" description="Low complexity" evidence="6">
    <location>
        <begin position="398"/>
        <end position="410"/>
    </location>
</feature>
<dbReference type="SUPFAM" id="SSF161098">
    <property type="entry name" value="MetI-like"/>
    <property type="match status" value="1"/>
</dbReference>
<evidence type="ECO:0000256" key="2">
    <source>
        <dbReference type="ARBA" id="ARBA00022692"/>
    </source>
</evidence>
<keyword evidence="3 5" id="KW-1133">Transmembrane helix</keyword>
<comment type="similarity">
    <text evidence="5">Belongs to the binding-protein-dependent transport system permease family.</text>
</comment>
<sequence length="410" mass="44815">MEVISSSHADTKQADYADAVPHAVPDTPTGAAFVPPPRAIASHRDAVKFARAFAWWRRLRRQRLGFASLVVFAVLFVASLLAGMIANDRPLVARYHGQWLFPALHTYADSDFGGALPTEADYLDPFIREQFSRDGNFALYAPDPYRYDTVNYHAAQPFPAPPSAQNWLGTDAYGRDVFARVLYGFRSSVLFALALTLTGALVGMLAGALQGYYAGLVDLLGQRVIEVWTALPDLYLLIILSSIFEPSLVLLFLLLAAFGWITLSDYVRGEFLQKRALEYVRAARTLGLSDRQIIWRHILPNSLTPVITWLPFRMSAAIVSLASLDFLGLGVPPPQPSLGELLAEGKGHLSAWWISATAITALVVTLLLLTFIGDALRESFATDRNRAADGADADDTNTHGGDTHTAGAAR</sequence>
<dbReference type="PROSITE" id="PS50928">
    <property type="entry name" value="ABC_TM1"/>
    <property type="match status" value="1"/>
</dbReference>
<dbReference type="Pfam" id="PF00528">
    <property type="entry name" value="BPD_transp_1"/>
    <property type="match status" value="1"/>
</dbReference>